<keyword evidence="4" id="KW-1185">Reference proteome</keyword>
<evidence type="ECO:0008006" key="5">
    <source>
        <dbReference type="Google" id="ProtNLM"/>
    </source>
</evidence>
<dbReference type="EMBL" id="CP009440">
    <property type="protein sequence ID" value="AJI52767.1"/>
    <property type="molecule type" value="Genomic_DNA"/>
</dbReference>
<dbReference type="GeneID" id="72523824"/>
<organism evidence="1 3">
    <name type="scientific">Francisella philomiragia</name>
    <dbReference type="NCBI Taxonomy" id="28110"/>
    <lineage>
        <taxon>Bacteria</taxon>
        <taxon>Pseudomonadati</taxon>
        <taxon>Pseudomonadota</taxon>
        <taxon>Gammaproteobacteria</taxon>
        <taxon>Thiotrichales</taxon>
        <taxon>Francisellaceae</taxon>
        <taxon>Francisella</taxon>
    </lineage>
</organism>
<dbReference type="KEGG" id="fpj:LA02_1658"/>
<dbReference type="Proteomes" id="UP000760407">
    <property type="component" value="Unassembled WGS sequence"/>
</dbReference>
<dbReference type="KEGG" id="fpm:LA56_581"/>
<dbReference type="RefSeq" id="WP_042518646.1">
    <property type="nucleotide sequence ID" value="NZ_CP009440.1"/>
</dbReference>
<evidence type="ECO:0000313" key="1">
    <source>
        <dbReference type="EMBL" id="AJI52767.1"/>
    </source>
</evidence>
<gene>
    <name evidence="2" type="ORF">IBE52_02595</name>
    <name evidence="1" type="ORF">LA55_809</name>
</gene>
<dbReference type="OrthoDB" id="5604747at2"/>
<dbReference type="STRING" id="28110.KU46_1720"/>
<dbReference type="PROSITE" id="PS51257">
    <property type="entry name" value="PROKAR_LIPOPROTEIN"/>
    <property type="match status" value="1"/>
</dbReference>
<sequence length="92" mass="10829">MSKNIIHNCLIWLSVIGIVGCNTSFTYPNYEPSGTYYNPDYDKDDLIHGYFQQSVEQMETSPYTYQGQYYEETGFTQPSPFMQNINWNRMNV</sequence>
<protein>
    <recommendedName>
        <fullName evidence="5">Lipoprotein</fullName>
    </recommendedName>
</protein>
<reference evidence="2 4" key="2">
    <citation type="submission" date="2020-08" db="EMBL/GenBank/DDBJ databases">
        <title>Comparative genomics of Francisella species.</title>
        <authorList>
            <person name="Sahl J."/>
            <person name="Sjodin A."/>
            <person name="Wagner D."/>
            <person name="Forsman M."/>
        </authorList>
    </citation>
    <scope>NUCLEOTIDE SEQUENCE [LARGE SCALE GENOMIC DNA]</scope>
    <source>
        <strain evidence="2 4">F1093</strain>
    </source>
</reference>
<accession>A0A0B6D372</accession>
<dbReference type="EMBL" id="JACTSG010000002">
    <property type="protein sequence ID" value="MBK2301793.1"/>
    <property type="molecule type" value="Genomic_DNA"/>
</dbReference>
<dbReference type="KEGG" id="fpz:LA55_809"/>
<reference evidence="1 3" key="1">
    <citation type="journal article" date="2015" name="Genome Announc.">
        <title>Genome sequencing of 18 francisella strains to aid in assay development and testing.</title>
        <authorList>
            <person name="Johnson S.L."/>
            <person name="Daligault H.E."/>
            <person name="Davenport K.W."/>
            <person name="Coyne S.R."/>
            <person name="Frey K.G."/>
            <person name="Koroleva G.I."/>
            <person name="Broomall S.M."/>
            <person name="Bishop-Lilly K.A."/>
            <person name="Bruce D.C."/>
            <person name="Chertkov O."/>
            <person name="Freitas T."/>
            <person name="Jaissle J."/>
            <person name="Ladner J.T."/>
            <person name="Rosenzweig C.N."/>
            <person name="Gibbons H.S."/>
            <person name="Palacios G.F."/>
            <person name="Redden C.L."/>
            <person name="Xu Y."/>
            <person name="Minogue T.D."/>
            <person name="Chain P.S."/>
        </authorList>
    </citation>
    <scope>NUCLEOTIDE SEQUENCE [LARGE SCALE GENOMIC DNA]</scope>
    <source>
        <strain evidence="1 3">GA01-2794</strain>
    </source>
</reference>
<dbReference type="AlphaFoldDB" id="A0A0B6D372"/>
<evidence type="ECO:0000313" key="2">
    <source>
        <dbReference type="EMBL" id="MBK2301793.1"/>
    </source>
</evidence>
<dbReference type="Proteomes" id="UP000031830">
    <property type="component" value="Chromosome"/>
</dbReference>
<proteinExistence type="predicted"/>
<name>A0A0B6D372_9GAMM</name>
<evidence type="ECO:0000313" key="4">
    <source>
        <dbReference type="Proteomes" id="UP000760407"/>
    </source>
</evidence>
<evidence type="ECO:0000313" key="3">
    <source>
        <dbReference type="Proteomes" id="UP000031830"/>
    </source>
</evidence>